<evidence type="ECO:0000313" key="1">
    <source>
        <dbReference type="EMBL" id="GJD13994.1"/>
    </source>
</evidence>
<reference evidence="1" key="1">
    <citation type="submission" date="2021-08" db="EMBL/GenBank/DDBJ databases">
        <title>Draft genome sequence of the GABA producer Bifidobacterium adolescentis 4-2, isolated from healthy human feces.</title>
        <authorList>
            <person name="Altaib H."/>
            <person name="Niwa R."/>
            <person name="Abe M."/>
            <person name="Suzuki T."/>
        </authorList>
    </citation>
    <scope>NUCLEOTIDE SEQUENCE</scope>
    <source>
        <strain evidence="1">4-2</strain>
    </source>
</reference>
<dbReference type="EMBL" id="BPPZ01000004">
    <property type="protein sequence ID" value="GJD13994.1"/>
    <property type="molecule type" value="Genomic_DNA"/>
</dbReference>
<evidence type="ECO:0000313" key="2">
    <source>
        <dbReference type="Proteomes" id="UP000886943"/>
    </source>
</evidence>
<dbReference type="Proteomes" id="UP000886943">
    <property type="component" value="Unassembled WGS sequence"/>
</dbReference>
<dbReference type="AlphaFoldDB" id="A0AAN5AEK5"/>
<protein>
    <submittedName>
        <fullName evidence="1">Uncharacterized protein</fullName>
    </submittedName>
</protein>
<gene>
    <name evidence="1" type="ORF">BIFAD42_09780</name>
</gene>
<accession>A0AAN5AEK5</accession>
<sequence length="56" mass="6332">MVSGACGAGFWYVLSHTINAFDNRRSRYEITILIKQEGAHTDPFLTGYLMLVEQPI</sequence>
<comment type="caution">
    <text evidence="1">The sequence shown here is derived from an EMBL/GenBank/DDBJ whole genome shotgun (WGS) entry which is preliminary data.</text>
</comment>
<proteinExistence type="predicted"/>
<organism evidence="1 2">
    <name type="scientific">Bifidobacterium adolescentis</name>
    <dbReference type="NCBI Taxonomy" id="1680"/>
    <lineage>
        <taxon>Bacteria</taxon>
        <taxon>Bacillati</taxon>
        <taxon>Actinomycetota</taxon>
        <taxon>Actinomycetes</taxon>
        <taxon>Bifidobacteriales</taxon>
        <taxon>Bifidobacteriaceae</taxon>
        <taxon>Bifidobacterium</taxon>
    </lineage>
</organism>
<name>A0AAN5AEK5_BIFAD</name>